<dbReference type="RefSeq" id="XP_033236746.1">
    <property type="nucleotide sequence ID" value="XM_033380855.1"/>
</dbReference>
<sequence>MIYMALQNVSESRRARETRRLRLWFVLDRGRGTTPVIIRNGKAINGIRLFLTCEYSSFSFIYKREKPATEIVICKNGGERIEKATDFICKVDKCRCANCRLGNTRRPKDQDQDQGQEGCASVCSLGTAFAIYIYFLLSNFCSERDPKMKMENGRGGLDWIEWNNGEGNPCLVLVRDI</sequence>
<accession>A0A6I8W092</accession>
<keyword evidence="1" id="KW-1185">Reference proteome</keyword>
<proteinExistence type="predicted"/>
<dbReference type="InParanoid" id="A0A6I8W092"/>
<name>A0A6I8W092_DROPS</name>
<dbReference type="Proteomes" id="UP000001819">
    <property type="component" value="Chromosome 4"/>
</dbReference>
<dbReference type="AlphaFoldDB" id="A0A6I8W092"/>
<dbReference type="KEGG" id="dpo:26533542"/>
<protein>
    <submittedName>
        <fullName evidence="2">Uncharacterized protein isoform X1</fullName>
    </submittedName>
</protein>
<organism evidence="1 2">
    <name type="scientific">Drosophila pseudoobscura pseudoobscura</name>
    <name type="common">Fruit fly</name>
    <dbReference type="NCBI Taxonomy" id="46245"/>
    <lineage>
        <taxon>Eukaryota</taxon>
        <taxon>Metazoa</taxon>
        <taxon>Ecdysozoa</taxon>
        <taxon>Arthropoda</taxon>
        <taxon>Hexapoda</taxon>
        <taxon>Insecta</taxon>
        <taxon>Pterygota</taxon>
        <taxon>Neoptera</taxon>
        <taxon>Endopterygota</taxon>
        <taxon>Diptera</taxon>
        <taxon>Brachycera</taxon>
        <taxon>Muscomorpha</taxon>
        <taxon>Ephydroidea</taxon>
        <taxon>Drosophilidae</taxon>
        <taxon>Drosophila</taxon>
        <taxon>Sophophora</taxon>
    </lineage>
</organism>
<evidence type="ECO:0000313" key="2">
    <source>
        <dbReference type="RefSeq" id="XP_033236746.1"/>
    </source>
</evidence>
<reference evidence="2" key="1">
    <citation type="submission" date="2025-08" db="UniProtKB">
        <authorList>
            <consortium name="RefSeq"/>
        </authorList>
    </citation>
    <scope>IDENTIFICATION</scope>
    <source>
        <strain evidence="2">MV-25-SWS-2005</strain>
        <tissue evidence="2">Whole body</tissue>
    </source>
</reference>
<gene>
    <name evidence="2" type="primary">LOC26533542</name>
</gene>
<evidence type="ECO:0000313" key="1">
    <source>
        <dbReference type="Proteomes" id="UP000001819"/>
    </source>
</evidence>